<dbReference type="EMBL" id="VSSQ01008565">
    <property type="protein sequence ID" value="MPM39221.1"/>
    <property type="molecule type" value="Genomic_DNA"/>
</dbReference>
<protein>
    <submittedName>
        <fullName evidence="1">Uncharacterized protein</fullName>
    </submittedName>
</protein>
<comment type="caution">
    <text evidence="1">The sequence shown here is derived from an EMBL/GenBank/DDBJ whole genome shotgun (WGS) entry which is preliminary data.</text>
</comment>
<reference evidence="1" key="1">
    <citation type="submission" date="2019-08" db="EMBL/GenBank/DDBJ databases">
        <authorList>
            <person name="Kucharzyk K."/>
            <person name="Murdoch R.W."/>
            <person name="Higgins S."/>
            <person name="Loffler F."/>
        </authorList>
    </citation>
    <scope>NUCLEOTIDE SEQUENCE</scope>
</reference>
<organism evidence="1">
    <name type="scientific">bioreactor metagenome</name>
    <dbReference type="NCBI Taxonomy" id="1076179"/>
    <lineage>
        <taxon>unclassified sequences</taxon>
        <taxon>metagenomes</taxon>
        <taxon>ecological metagenomes</taxon>
    </lineage>
</organism>
<gene>
    <name evidence="1" type="ORF">SDC9_85854</name>
</gene>
<name>A0A644ZH50_9ZZZZ</name>
<sequence>MRKMPKGMHEDAVEVTKNLLRENVGMDQIGAITGLKPEEVQEIQRKNNIKGIKY</sequence>
<accession>A0A644ZH50</accession>
<proteinExistence type="predicted"/>
<dbReference type="AlphaFoldDB" id="A0A644ZH50"/>
<evidence type="ECO:0000313" key="1">
    <source>
        <dbReference type="EMBL" id="MPM39221.1"/>
    </source>
</evidence>